<dbReference type="EMBL" id="FOHX01000005">
    <property type="protein sequence ID" value="SEU07809.1"/>
    <property type="molecule type" value="Genomic_DNA"/>
</dbReference>
<evidence type="ECO:0000313" key="2">
    <source>
        <dbReference type="Proteomes" id="UP000199361"/>
    </source>
</evidence>
<dbReference type="STRING" id="568860.SAMN05421811_105619"/>
<protein>
    <submittedName>
        <fullName evidence="1">Uncharacterized protein</fullName>
    </submittedName>
</protein>
<dbReference type="AlphaFoldDB" id="A0A1I0JEW9"/>
<proteinExistence type="predicted"/>
<evidence type="ECO:0000313" key="1">
    <source>
        <dbReference type="EMBL" id="SEU07809.1"/>
    </source>
</evidence>
<gene>
    <name evidence="1" type="ORF">SAMN05421811_105619</name>
</gene>
<reference evidence="1 2" key="1">
    <citation type="submission" date="2016-10" db="EMBL/GenBank/DDBJ databases">
        <authorList>
            <person name="de Groot N.N."/>
        </authorList>
    </citation>
    <scope>NUCLEOTIDE SEQUENCE [LARGE SCALE GENOMIC DNA]</scope>
    <source>
        <strain evidence="1 2">CGMCC 4.5598</strain>
    </source>
</reference>
<name>A0A1I0JEW9_9ACTN</name>
<dbReference type="Proteomes" id="UP000199361">
    <property type="component" value="Unassembled WGS sequence"/>
</dbReference>
<keyword evidence="2" id="KW-1185">Reference proteome</keyword>
<accession>A0A1I0JEW9</accession>
<dbReference type="RefSeq" id="WP_281249590.1">
    <property type="nucleotide sequence ID" value="NZ_FOHX01000005.1"/>
</dbReference>
<sequence>MRRPVFAGRRAATGLYALTGLHHDRLKLTVPFDLDVDLGEVERM</sequence>
<organism evidence="1 2">
    <name type="scientific">Nonomuraea wenchangensis</name>
    <dbReference type="NCBI Taxonomy" id="568860"/>
    <lineage>
        <taxon>Bacteria</taxon>
        <taxon>Bacillati</taxon>
        <taxon>Actinomycetota</taxon>
        <taxon>Actinomycetes</taxon>
        <taxon>Streptosporangiales</taxon>
        <taxon>Streptosporangiaceae</taxon>
        <taxon>Nonomuraea</taxon>
    </lineage>
</organism>